<feature type="region of interest" description="Disordered" evidence="1">
    <location>
        <begin position="43"/>
        <end position="67"/>
    </location>
</feature>
<keyword evidence="3" id="KW-1185">Reference proteome</keyword>
<evidence type="ECO:0000313" key="2">
    <source>
        <dbReference type="EMBL" id="QKD79420.1"/>
    </source>
</evidence>
<organism evidence="2 3">
    <name type="scientific">Actinomyces marmotae</name>
    <dbReference type="NCBI Taxonomy" id="2737173"/>
    <lineage>
        <taxon>Bacteria</taxon>
        <taxon>Bacillati</taxon>
        <taxon>Actinomycetota</taxon>
        <taxon>Actinomycetes</taxon>
        <taxon>Actinomycetales</taxon>
        <taxon>Actinomycetaceae</taxon>
        <taxon>Actinomyces</taxon>
    </lineage>
</organism>
<dbReference type="Proteomes" id="UP000504752">
    <property type="component" value="Chromosome"/>
</dbReference>
<dbReference type="EMBL" id="CP053642">
    <property type="protein sequence ID" value="QKD79420.1"/>
    <property type="molecule type" value="Genomic_DNA"/>
</dbReference>
<reference evidence="2 3" key="1">
    <citation type="submission" date="2020-05" db="EMBL/GenBank/DDBJ databases">
        <title>Actinomyces sp. zg-325.</title>
        <authorList>
            <person name="Yang C."/>
        </authorList>
    </citation>
    <scope>NUCLEOTIDE SEQUENCE [LARGE SCALE GENOMIC DNA]</scope>
    <source>
        <strain evidence="3">zg-325</strain>
    </source>
</reference>
<dbReference type="KEGG" id="amam:HPC72_03375"/>
<sequence length="67" mass="7381">MTPRLSAREEKVHQGIGIDIKTPFEGNDLNVKQEVDNTFQTTLRTPAERAKTPPIPNLNTGDAPTLP</sequence>
<proteinExistence type="predicted"/>
<evidence type="ECO:0000256" key="1">
    <source>
        <dbReference type="SAM" id="MobiDB-lite"/>
    </source>
</evidence>
<name>A0A6M8B442_9ACTO</name>
<accession>A0A6M8B442</accession>
<feature type="compositionally biased region" description="Polar residues" evidence="1">
    <location>
        <begin position="57"/>
        <end position="67"/>
    </location>
</feature>
<dbReference type="RefSeq" id="WP_159524454.1">
    <property type="nucleotide sequence ID" value="NZ_CP053642.1"/>
</dbReference>
<protein>
    <submittedName>
        <fullName evidence="2">Uncharacterized protein</fullName>
    </submittedName>
</protein>
<dbReference type="AlphaFoldDB" id="A0A6M8B442"/>
<gene>
    <name evidence="2" type="ORF">HPC72_03375</name>
</gene>
<evidence type="ECO:0000313" key="3">
    <source>
        <dbReference type="Proteomes" id="UP000504752"/>
    </source>
</evidence>